<keyword evidence="3" id="KW-1185">Reference proteome</keyword>
<evidence type="ECO:0000313" key="2">
    <source>
        <dbReference type="EMBL" id="NGP17367.1"/>
    </source>
</evidence>
<sequence>MELALVFLVVVIGVGVIAYAGMRNPRTRRSSDGGDGGSYVAFDRDQSANDTADAGGDGGVGGD</sequence>
<reference evidence="2 3" key="2">
    <citation type="submission" date="2020-03" db="EMBL/GenBank/DDBJ databases">
        <title>Devosia chinhatensis sp. nov., isolated from a hexachlorocyclohexane (HCH) dump site in India.</title>
        <authorList>
            <person name="Kumar M."/>
            <person name="Lal R."/>
        </authorList>
    </citation>
    <scope>NUCLEOTIDE SEQUENCE [LARGE SCALE GENOMIC DNA]</scope>
    <source>
        <strain evidence="2 3">H239</strain>
    </source>
</reference>
<name>A0A6M1SC91_9HYPH</name>
<protein>
    <submittedName>
        <fullName evidence="2">Uncharacterized protein</fullName>
    </submittedName>
</protein>
<proteinExistence type="predicted"/>
<dbReference type="Proteomes" id="UP000474802">
    <property type="component" value="Unassembled WGS sequence"/>
</dbReference>
<accession>A0A6M1SC91</accession>
<evidence type="ECO:0000256" key="1">
    <source>
        <dbReference type="SAM" id="MobiDB-lite"/>
    </source>
</evidence>
<feature type="region of interest" description="Disordered" evidence="1">
    <location>
        <begin position="24"/>
        <end position="63"/>
    </location>
</feature>
<reference evidence="2 3" key="1">
    <citation type="submission" date="2020-02" db="EMBL/GenBank/DDBJ databases">
        <authorList>
            <person name="Khan S.A."/>
            <person name="Jeon C.O."/>
            <person name="Chun B.H."/>
        </authorList>
    </citation>
    <scope>NUCLEOTIDE SEQUENCE [LARGE SCALE GENOMIC DNA]</scope>
    <source>
        <strain evidence="2 3">H239</strain>
    </source>
</reference>
<comment type="caution">
    <text evidence="2">The sequence shown here is derived from an EMBL/GenBank/DDBJ whole genome shotgun (WGS) entry which is preliminary data.</text>
</comment>
<dbReference type="AlphaFoldDB" id="A0A6M1SC91"/>
<dbReference type="RefSeq" id="WP_164533559.1">
    <property type="nucleotide sequence ID" value="NZ_JAALFG010000001.1"/>
</dbReference>
<evidence type="ECO:0000313" key="3">
    <source>
        <dbReference type="Proteomes" id="UP000474802"/>
    </source>
</evidence>
<dbReference type="EMBL" id="JAALFG010000001">
    <property type="protein sequence ID" value="NGP17367.1"/>
    <property type="molecule type" value="Genomic_DNA"/>
</dbReference>
<organism evidence="2 3">
    <name type="scientific">Devosia aurantiaca</name>
    <dbReference type="NCBI Taxonomy" id="2714858"/>
    <lineage>
        <taxon>Bacteria</taxon>
        <taxon>Pseudomonadati</taxon>
        <taxon>Pseudomonadota</taxon>
        <taxon>Alphaproteobacteria</taxon>
        <taxon>Hyphomicrobiales</taxon>
        <taxon>Devosiaceae</taxon>
        <taxon>Devosia</taxon>
    </lineage>
</organism>
<gene>
    <name evidence="2" type="ORF">G5575_06530</name>
</gene>